<feature type="compositionally biased region" description="Basic and acidic residues" evidence="4">
    <location>
        <begin position="96"/>
        <end position="108"/>
    </location>
</feature>
<evidence type="ECO:0000256" key="4">
    <source>
        <dbReference type="SAM" id="MobiDB-lite"/>
    </source>
</evidence>
<dbReference type="InterPro" id="IPR054722">
    <property type="entry name" value="PolX-like_BBD"/>
</dbReference>
<comment type="caution">
    <text evidence="7">The sequence shown here is derived from an EMBL/GenBank/DDBJ whole genome shotgun (WGS) entry which is preliminary data.</text>
</comment>
<comment type="similarity">
    <text evidence="1">Belongs to the UDP-glycosyltransferase family.</text>
</comment>
<evidence type="ECO:0000313" key="7">
    <source>
        <dbReference type="EMBL" id="GEW55013.1"/>
    </source>
</evidence>
<dbReference type="GO" id="GO:0035251">
    <property type="term" value="F:UDP-glucosyltransferase activity"/>
    <property type="evidence" value="ECO:0007669"/>
    <property type="project" value="InterPro"/>
</dbReference>
<dbReference type="FunFam" id="3.40.50.2000:FF:000056">
    <property type="entry name" value="Glycosyltransferase"/>
    <property type="match status" value="1"/>
</dbReference>
<feature type="domain" description="Reverse transcriptase Ty1/copia-type" evidence="5">
    <location>
        <begin position="288"/>
        <end position="346"/>
    </location>
</feature>
<evidence type="ECO:0000256" key="2">
    <source>
        <dbReference type="ARBA" id="ARBA00022679"/>
    </source>
</evidence>
<dbReference type="Pfam" id="PF14223">
    <property type="entry name" value="Retrotran_gag_2"/>
    <property type="match status" value="1"/>
</dbReference>
<evidence type="ECO:0000259" key="6">
    <source>
        <dbReference type="Pfam" id="PF22936"/>
    </source>
</evidence>
<comment type="function">
    <text evidence="3">May glycosylate diterpenes or flavonols in leaves.</text>
</comment>
<evidence type="ECO:0000256" key="1">
    <source>
        <dbReference type="ARBA" id="ARBA00009995"/>
    </source>
</evidence>
<dbReference type="SUPFAM" id="SSF53756">
    <property type="entry name" value="UDP-Glycosyltransferase/glycogen phosphorylase"/>
    <property type="match status" value="1"/>
</dbReference>
<keyword evidence="2 7" id="KW-0808">Transferase</keyword>
<dbReference type="InterPro" id="IPR002213">
    <property type="entry name" value="UDP_glucos_trans"/>
</dbReference>
<dbReference type="PANTHER" id="PTHR48048">
    <property type="entry name" value="GLYCOSYLTRANSFERASE"/>
    <property type="match status" value="1"/>
</dbReference>
<dbReference type="CDD" id="cd03784">
    <property type="entry name" value="GT1_Gtf-like"/>
    <property type="match status" value="1"/>
</dbReference>
<proteinExistence type="inferred from homology"/>
<evidence type="ECO:0000259" key="5">
    <source>
        <dbReference type="Pfam" id="PF07727"/>
    </source>
</evidence>
<dbReference type="Pfam" id="PF00201">
    <property type="entry name" value="UDPGT"/>
    <property type="match status" value="1"/>
</dbReference>
<dbReference type="InterPro" id="IPR050481">
    <property type="entry name" value="UDP-glycosyltransf_plant"/>
</dbReference>
<sequence>MEKFRLLCHNYILKCLVDSLYNVYYKTTTAKELWKSLECKYKTEDASTKKFVVARFLDYKMNDSKNMINQKNTYTPDSAKAGIVEHVGSSSKSNPKIKEKGKGKNDKKSKGKVEYLALKAGILKQKFQGTCYNYDQPGHRAANCKLPKRVTPHQANMVNDNVDMIAMVSNVVANMLEVNMVSSNNSDWWVDIGVTHHVCTDKIMFHFIRVADNKEKLYMGNSATANIKGEGDVILKMTSKKELKLTNVLYVSDICKNLVSGWLLNKFGFCLAFEYDKFVLSKECPECNDKIIKSTKDMLKSKFDMKDMCLADVFLRVKIIRTQNGLVLSQAHYVDTVLNTYNAMDSDLARTLIDTSIHLSKIRGSGRVAGFVVDMFCTCMTDVANEFNVPTYVFFTSNAAYLGFKLYIQTLNDDQNQDVTELSLSDTEMPDGRRLRDVKAIMVNTYNELEAHAMESLSADKTVPPVYPVGPILNLENSAIDDDLITWLDSQPPFSVVFLCFGSTGIFDEVQVKEIARGLERSGYRFVWSLRRPPSNQASKAPSDYEDPSVVLPEGFLERTAEQGKVIGWAPQVTLLGHQAVGGFVSHCRWNSLLESLWFGVPSATWPIYAEQQINAFDMVAELELAVEIKLDYKQNMSSANADKNNRVIVTAEEIESGIRRLMEDNEIRTKVKEMSAKSRAAVTEGGSFYMAIGSLIQDFVRNLS</sequence>
<evidence type="ECO:0000256" key="3">
    <source>
        <dbReference type="ARBA" id="ARBA00053747"/>
    </source>
</evidence>
<dbReference type="Gene3D" id="3.40.50.2000">
    <property type="entry name" value="Glycogen Phosphorylase B"/>
    <property type="match status" value="3"/>
</dbReference>
<organism evidence="7">
    <name type="scientific">Tanacetum cinerariifolium</name>
    <name type="common">Dalmatian daisy</name>
    <name type="synonym">Chrysanthemum cinerariifolium</name>
    <dbReference type="NCBI Taxonomy" id="118510"/>
    <lineage>
        <taxon>Eukaryota</taxon>
        <taxon>Viridiplantae</taxon>
        <taxon>Streptophyta</taxon>
        <taxon>Embryophyta</taxon>
        <taxon>Tracheophyta</taxon>
        <taxon>Spermatophyta</taxon>
        <taxon>Magnoliopsida</taxon>
        <taxon>eudicotyledons</taxon>
        <taxon>Gunneridae</taxon>
        <taxon>Pentapetalae</taxon>
        <taxon>asterids</taxon>
        <taxon>campanulids</taxon>
        <taxon>Asterales</taxon>
        <taxon>Asteraceae</taxon>
        <taxon>Asteroideae</taxon>
        <taxon>Anthemideae</taxon>
        <taxon>Anthemidinae</taxon>
        <taxon>Tanacetum</taxon>
    </lineage>
</organism>
<dbReference type="Pfam" id="PF07727">
    <property type="entry name" value="RVT_2"/>
    <property type="match status" value="1"/>
</dbReference>
<dbReference type="EMBL" id="BKCJ010063157">
    <property type="protein sequence ID" value="GEW55013.1"/>
    <property type="molecule type" value="Genomic_DNA"/>
</dbReference>
<gene>
    <name evidence="7" type="ORF">Tci_226989</name>
</gene>
<dbReference type="AlphaFoldDB" id="A0A699H305"/>
<accession>A0A699H305</accession>
<protein>
    <submittedName>
        <fullName evidence="7">Anthocyanidin 3-O-glucosyltransferase 2-like</fullName>
    </submittedName>
</protein>
<dbReference type="PANTHER" id="PTHR48048:SF45">
    <property type="entry name" value="GLYCOSYLTRANSFERASE"/>
    <property type="match status" value="1"/>
</dbReference>
<name>A0A699H305_TANCI</name>
<reference evidence="7" key="1">
    <citation type="journal article" date="2019" name="Sci. Rep.">
        <title>Draft genome of Tanacetum cinerariifolium, the natural source of mosquito coil.</title>
        <authorList>
            <person name="Yamashiro T."/>
            <person name="Shiraishi A."/>
            <person name="Satake H."/>
            <person name="Nakayama K."/>
        </authorList>
    </citation>
    <scope>NUCLEOTIDE SEQUENCE</scope>
</reference>
<feature type="region of interest" description="Disordered" evidence="4">
    <location>
        <begin position="86"/>
        <end position="108"/>
    </location>
</feature>
<dbReference type="Pfam" id="PF22936">
    <property type="entry name" value="Pol_BBD"/>
    <property type="match status" value="1"/>
</dbReference>
<feature type="domain" description="Retrovirus-related Pol polyprotein from transposon TNT 1-94-like beta-barrel" evidence="6">
    <location>
        <begin position="188"/>
        <end position="268"/>
    </location>
</feature>
<dbReference type="InterPro" id="IPR013103">
    <property type="entry name" value="RVT_2"/>
</dbReference>